<dbReference type="CDD" id="cd06410">
    <property type="entry name" value="PB1_UP2"/>
    <property type="match status" value="1"/>
</dbReference>
<evidence type="ECO:0000256" key="1">
    <source>
        <dbReference type="SAM" id="MobiDB-lite"/>
    </source>
</evidence>
<accession>A0AAD8NE80</accession>
<dbReference type="EMBL" id="JAUIZM010000001">
    <property type="protein sequence ID" value="KAK1405602.1"/>
    <property type="molecule type" value="Genomic_DNA"/>
</dbReference>
<dbReference type="Proteomes" id="UP001237642">
    <property type="component" value="Unassembled WGS sequence"/>
</dbReference>
<reference evidence="3" key="1">
    <citation type="submission" date="2023-02" db="EMBL/GenBank/DDBJ databases">
        <title>Genome of toxic invasive species Heracleum sosnowskyi carries increased number of genes despite the absence of recent whole-genome duplications.</title>
        <authorList>
            <person name="Schelkunov M."/>
            <person name="Shtratnikova V."/>
            <person name="Makarenko M."/>
            <person name="Klepikova A."/>
            <person name="Omelchenko D."/>
            <person name="Novikova G."/>
            <person name="Obukhova E."/>
            <person name="Bogdanov V."/>
            <person name="Penin A."/>
            <person name="Logacheva M."/>
        </authorList>
    </citation>
    <scope>NUCLEOTIDE SEQUENCE</scope>
    <source>
        <strain evidence="3">Hsosn_3</strain>
        <tissue evidence="3">Leaf</tissue>
    </source>
</reference>
<proteinExistence type="predicted"/>
<feature type="domain" description="PB1" evidence="2">
    <location>
        <begin position="48"/>
        <end position="139"/>
    </location>
</feature>
<dbReference type="AlphaFoldDB" id="A0AAD8NE80"/>
<dbReference type="Pfam" id="PF00564">
    <property type="entry name" value="PB1"/>
    <property type="match status" value="1"/>
</dbReference>
<comment type="caution">
    <text evidence="3">The sequence shown here is derived from an EMBL/GenBank/DDBJ whole genome shotgun (WGS) entry which is preliminary data.</text>
</comment>
<protein>
    <submittedName>
        <fullName evidence="3">PB1 domain-containing protein</fullName>
    </submittedName>
</protein>
<dbReference type="InterPro" id="IPR000270">
    <property type="entry name" value="PB1_dom"/>
</dbReference>
<dbReference type="Gene3D" id="3.10.20.90">
    <property type="entry name" value="Phosphatidylinositol 3-kinase Catalytic Subunit, Chain A, domain 1"/>
    <property type="match status" value="1"/>
</dbReference>
<gene>
    <name evidence="3" type="ORF">POM88_005207</name>
</gene>
<keyword evidence="4" id="KW-1185">Reference proteome</keyword>
<dbReference type="SUPFAM" id="SSF54277">
    <property type="entry name" value="CAD &amp; PB1 domains"/>
    <property type="match status" value="1"/>
</dbReference>
<reference evidence="3" key="2">
    <citation type="submission" date="2023-05" db="EMBL/GenBank/DDBJ databases">
        <authorList>
            <person name="Schelkunov M.I."/>
        </authorList>
    </citation>
    <scope>NUCLEOTIDE SEQUENCE</scope>
    <source>
        <strain evidence="3">Hsosn_3</strain>
        <tissue evidence="3">Leaf</tissue>
    </source>
</reference>
<evidence type="ECO:0000313" key="4">
    <source>
        <dbReference type="Proteomes" id="UP001237642"/>
    </source>
</evidence>
<dbReference type="SMART" id="SM00666">
    <property type="entry name" value="PB1"/>
    <property type="match status" value="1"/>
</dbReference>
<evidence type="ECO:0000313" key="3">
    <source>
        <dbReference type="EMBL" id="KAK1405602.1"/>
    </source>
</evidence>
<dbReference type="InterPro" id="IPR053198">
    <property type="entry name" value="Gynoecium_Dev_Regulator"/>
</dbReference>
<feature type="compositionally biased region" description="Polar residues" evidence="1">
    <location>
        <begin position="1"/>
        <end position="19"/>
    </location>
</feature>
<dbReference type="PANTHER" id="PTHR31066">
    <property type="entry name" value="OS05G0427100 PROTEIN-RELATED"/>
    <property type="match status" value="1"/>
</dbReference>
<organism evidence="3 4">
    <name type="scientific">Heracleum sosnowskyi</name>
    <dbReference type="NCBI Taxonomy" id="360622"/>
    <lineage>
        <taxon>Eukaryota</taxon>
        <taxon>Viridiplantae</taxon>
        <taxon>Streptophyta</taxon>
        <taxon>Embryophyta</taxon>
        <taxon>Tracheophyta</taxon>
        <taxon>Spermatophyta</taxon>
        <taxon>Magnoliopsida</taxon>
        <taxon>eudicotyledons</taxon>
        <taxon>Gunneridae</taxon>
        <taxon>Pentapetalae</taxon>
        <taxon>asterids</taxon>
        <taxon>campanulids</taxon>
        <taxon>Apiales</taxon>
        <taxon>Apiaceae</taxon>
        <taxon>Apioideae</taxon>
        <taxon>apioid superclade</taxon>
        <taxon>Tordylieae</taxon>
        <taxon>Tordyliinae</taxon>
        <taxon>Heracleum</taxon>
    </lineage>
</organism>
<feature type="region of interest" description="Disordered" evidence="1">
    <location>
        <begin position="1"/>
        <end position="23"/>
    </location>
</feature>
<sequence>MDNYSFSSLQSSPRSTSDATWDDDSQHSLGNYKIKLMCSYGGKIQPRQHDNQLTYVAGDTKIFAVDRNIKFSLFLSKLSTLSQFQPNSLCFRYQLPGEDLDALISVTNDEDLEHMMLEYDRLYRASTKPVRLRLFLFPAPSSAFSSSDSKSDRQWFVDALNSVQNQSQSQNDSASSTAVTPPLSATPDFLFGFDKDGHGEVHAPPCKVAEPVRSPKVEDRSFVNESEIERQINDIERMNLNTGNYGDFYGQKPPENVQQPPASYYQERPGNEQLYYVPANAAGVYQTQVMRPVTGQVGQGYYGMQRMVVPDVYREQPVYRVPQQQQQQQSFQQKNVGLGAYNVGPMGEQGYGQVGYDAQGRQVYYTTTVQQQFQAVDGRQGGGEMNQESR</sequence>
<name>A0AAD8NE80_9APIA</name>
<dbReference type="PANTHER" id="PTHR31066:SF85">
    <property type="entry name" value="OS02G0809100 PROTEIN"/>
    <property type="match status" value="1"/>
</dbReference>
<evidence type="ECO:0000259" key="2">
    <source>
        <dbReference type="SMART" id="SM00666"/>
    </source>
</evidence>